<gene>
    <name evidence="2" type="ORF">XD97_0180</name>
</gene>
<organism evidence="2 3">
    <name type="scientific">Pelotomaculum thermopropionicum</name>
    <dbReference type="NCBI Taxonomy" id="110500"/>
    <lineage>
        <taxon>Bacteria</taxon>
        <taxon>Bacillati</taxon>
        <taxon>Bacillota</taxon>
        <taxon>Clostridia</taxon>
        <taxon>Eubacteriales</taxon>
        <taxon>Desulfotomaculaceae</taxon>
        <taxon>Pelotomaculum</taxon>
    </lineage>
</organism>
<sequence length="89" mass="9958">MRMGDLIGKEIVNIYNGARLGVVGESDLVIDTDSGAIQSIILPKKSNFINFWVDRLQLVIPWDAVRKIGSEVIIVELDQTSPSYRRLSL</sequence>
<dbReference type="InterPro" id="IPR011033">
    <property type="entry name" value="PRC_barrel-like_sf"/>
</dbReference>
<reference evidence="3" key="1">
    <citation type="journal article" date="2015" name="MBio">
        <title>Genome-Resolved Metagenomic Analysis Reveals Roles for Candidate Phyla and Other Microbial Community Members in Biogeochemical Transformations in Oil Reservoirs.</title>
        <authorList>
            <person name="Hu P."/>
            <person name="Tom L."/>
            <person name="Singh A."/>
            <person name="Thomas B.C."/>
            <person name="Baker B.J."/>
            <person name="Piceno Y.M."/>
            <person name="Andersen G.L."/>
            <person name="Banfield J.F."/>
        </authorList>
    </citation>
    <scope>NUCLEOTIDE SEQUENCE [LARGE SCALE GENOMIC DNA]</scope>
</reference>
<dbReference type="Gene3D" id="2.30.30.240">
    <property type="entry name" value="PRC-barrel domain"/>
    <property type="match status" value="1"/>
</dbReference>
<dbReference type="InterPro" id="IPR014238">
    <property type="entry name" value="Spore_YlmC/YmxH"/>
</dbReference>
<evidence type="ECO:0000259" key="1">
    <source>
        <dbReference type="Pfam" id="PF05239"/>
    </source>
</evidence>
<dbReference type="PANTHER" id="PTHR40061">
    <property type="entry name" value="SPORULATION PROTEIN YLMC-RELATED"/>
    <property type="match status" value="1"/>
</dbReference>
<comment type="caution">
    <text evidence="2">The sequence shown here is derived from an EMBL/GenBank/DDBJ whole genome shotgun (WGS) entry which is preliminary data.</text>
</comment>
<dbReference type="PATRIC" id="fig|110500.4.peg.430"/>
<dbReference type="SUPFAM" id="SSF50346">
    <property type="entry name" value="PRC-barrel domain"/>
    <property type="match status" value="1"/>
</dbReference>
<dbReference type="Proteomes" id="UP000054705">
    <property type="component" value="Unassembled WGS sequence"/>
</dbReference>
<protein>
    <recommendedName>
        <fullName evidence="1">PRC-barrel domain-containing protein</fullName>
    </recommendedName>
</protein>
<evidence type="ECO:0000313" key="2">
    <source>
        <dbReference type="EMBL" id="KUK83432.1"/>
    </source>
</evidence>
<dbReference type="PANTHER" id="PTHR40061:SF1">
    <property type="entry name" value="SPORULATION PROTEIN YLMC-RELATED"/>
    <property type="match status" value="1"/>
</dbReference>
<dbReference type="AlphaFoldDB" id="A0A101HU86"/>
<evidence type="ECO:0000313" key="3">
    <source>
        <dbReference type="Proteomes" id="UP000054705"/>
    </source>
</evidence>
<name>A0A101HU86_9FIRM</name>
<feature type="domain" description="PRC-barrel" evidence="1">
    <location>
        <begin position="4"/>
        <end position="76"/>
    </location>
</feature>
<accession>A0A101HU86</accession>
<proteinExistence type="predicted"/>
<dbReference type="NCBIfam" id="TIGR02888">
    <property type="entry name" value="spore_YlmC_YmxH"/>
    <property type="match status" value="1"/>
</dbReference>
<dbReference type="EMBL" id="LGGS01000031">
    <property type="protein sequence ID" value="KUK83432.1"/>
    <property type="molecule type" value="Genomic_DNA"/>
</dbReference>
<dbReference type="Pfam" id="PF05239">
    <property type="entry name" value="PRC"/>
    <property type="match status" value="1"/>
</dbReference>
<dbReference type="InterPro" id="IPR027275">
    <property type="entry name" value="PRC-brl_dom"/>
</dbReference>